<comment type="caution">
    <text evidence="1">The sequence shown here is derived from an EMBL/GenBank/DDBJ whole genome shotgun (WGS) entry which is preliminary data.</text>
</comment>
<dbReference type="Proteomes" id="UP000821865">
    <property type="component" value="Chromosome 4"/>
</dbReference>
<accession>A0ACB8CZE8</accession>
<protein>
    <submittedName>
        <fullName evidence="1">Uncharacterized protein</fullName>
    </submittedName>
</protein>
<gene>
    <name evidence="1" type="ORF">HPB49_019403</name>
</gene>
<proteinExistence type="predicted"/>
<sequence>MATTSTRPLAVLAALVICIGWNQQLYARAQFVKGGGVKGSVKGGEGESFRPFKDELGLGFSGNGGTKGSSSLKGSLAGTKGGATMTKAGTSSFGSKGSFGSSSLSSSQSKGFSDLVKGSFGSSSLQQSQQSAGLKGAKGSIGSKGESMKGSRLSQELSQIKGIKSGLESQLTKGFVKGASASDSKQSRQSFVLGGIKGGQDLLTKGSTKGGSLSSLLQDQQSSEVKGTKGSSSVKGISRSQFGMKNFAKAGAFGDLAQSQKQSSLGGTKGSDGLKGSLQSRFSERESFGSLQTGQKSTGTKGFKGGSGKWILEQQTQKSQRLVNDGGAFGLGGNAKQSSSMKGSLKGGSAGGSRQKTQQSSLERFGHQTHQSHFSSFRANGILRSVHFQGPTGQQKHHSQQTFSSHRWGSKHGFGASKQSFSSQRRHFGETGLLFRTQQQQSNKGAAFRQVGKRNLLQRSQKQISQSEKDAGSFQRGSSQLTGKGQRLQKQAAGVSGFGSLSKGQQQRVGQASESSSLSRIHNVQATAQQAIGQKSLSASSFGPAKAVSGKSKLSLESGLVQDLNSAAASQQKASQRQMQSNQAAMKRSFALGSLSSESQQKSMNGLLQQQQQQVQQQRRS</sequence>
<reference evidence="1" key="1">
    <citation type="submission" date="2020-05" db="EMBL/GenBank/DDBJ databases">
        <title>Large-scale comparative analyses of tick genomes elucidate their genetic diversity and vector capacities.</title>
        <authorList>
            <person name="Jia N."/>
            <person name="Wang J."/>
            <person name="Shi W."/>
            <person name="Du L."/>
            <person name="Sun Y."/>
            <person name="Zhan W."/>
            <person name="Jiang J."/>
            <person name="Wang Q."/>
            <person name="Zhang B."/>
            <person name="Ji P."/>
            <person name="Sakyi L.B."/>
            <person name="Cui X."/>
            <person name="Yuan T."/>
            <person name="Jiang B."/>
            <person name="Yang W."/>
            <person name="Lam T.T.-Y."/>
            <person name="Chang Q."/>
            <person name="Ding S."/>
            <person name="Wang X."/>
            <person name="Zhu J."/>
            <person name="Ruan X."/>
            <person name="Zhao L."/>
            <person name="Wei J."/>
            <person name="Que T."/>
            <person name="Du C."/>
            <person name="Cheng J."/>
            <person name="Dai P."/>
            <person name="Han X."/>
            <person name="Huang E."/>
            <person name="Gao Y."/>
            <person name="Liu J."/>
            <person name="Shao H."/>
            <person name="Ye R."/>
            <person name="Li L."/>
            <person name="Wei W."/>
            <person name="Wang X."/>
            <person name="Wang C."/>
            <person name="Yang T."/>
            <person name="Huo Q."/>
            <person name="Li W."/>
            <person name="Guo W."/>
            <person name="Chen H."/>
            <person name="Zhou L."/>
            <person name="Ni X."/>
            <person name="Tian J."/>
            <person name="Zhou Y."/>
            <person name="Sheng Y."/>
            <person name="Liu T."/>
            <person name="Pan Y."/>
            <person name="Xia L."/>
            <person name="Li J."/>
            <person name="Zhao F."/>
            <person name="Cao W."/>
        </authorList>
    </citation>
    <scope>NUCLEOTIDE SEQUENCE</scope>
    <source>
        <strain evidence="1">Dsil-2018</strain>
    </source>
</reference>
<keyword evidence="2" id="KW-1185">Reference proteome</keyword>
<evidence type="ECO:0000313" key="2">
    <source>
        <dbReference type="Proteomes" id="UP000821865"/>
    </source>
</evidence>
<name>A0ACB8CZE8_DERSI</name>
<evidence type="ECO:0000313" key="1">
    <source>
        <dbReference type="EMBL" id="KAH7954529.1"/>
    </source>
</evidence>
<dbReference type="EMBL" id="CM023473">
    <property type="protein sequence ID" value="KAH7954529.1"/>
    <property type="molecule type" value="Genomic_DNA"/>
</dbReference>
<organism evidence="1 2">
    <name type="scientific">Dermacentor silvarum</name>
    <name type="common">Tick</name>
    <dbReference type="NCBI Taxonomy" id="543639"/>
    <lineage>
        <taxon>Eukaryota</taxon>
        <taxon>Metazoa</taxon>
        <taxon>Ecdysozoa</taxon>
        <taxon>Arthropoda</taxon>
        <taxon>Chelicerata</taxon>
        <taxon>Arachnida</taxon>
        <taxon>Acari</taxon>
        <taxon>Parasitiformes</taxon>
        <taxon>Ixodida</taxon>
        <taxon>Ixodoidea</taxon>
        <taxon>Ixodidae</taxon>
        <taxon>Rhipicephalinae</taxon>
        <taxon>Dermacentor</taxon>
    </lineage>
</organism>